<evidence type="ECO:0000313" key="2">
    <source>
        <dbReference type="Proteomes" id="UP000308600"/>
    </source>
</evidence>
<organism evidence="1 2">
    <name type="scientific">Pluteus cervinus</name>
    <dbReference type="NCBI Taxonomy" id="181527"/>
    <lineage>
        <taxon>Eukaryota</taxon>
        <taxon>Fungi</taxon>
        <taxon>Dikarya</taxon>
        <taxon>Basidiomycota</taxon>
        <taxon>Agaricomycotina</taxon>
        <taxon>Agaricomycetes</taxon>
        <taxon>Agaricomycetidae</taxon>
        <taxon>Agaricales</taxon>
        <taxon>Pluteineae</taxon>
        <taxon>Pluteaceae</taxon>
        <taxon>Pluteus</taxon>
    </lineage>
</organism>
<protein>
    <submittedName>
        <fullName evidence="1">Uncharacterized protein</fullName>
    </submittedName>
</protein>
<dbReference type="EMBL" id="ML208494">
    <property type="protein sequence ID" value="TFK63993.1"/>
    <property type="molecule type" value="Genomic_DNA"/>
</dbReference>
<gene>
    <name evidence="1" type="ORF">BDN72DRAFT_861704</name>
</gene>
<keyword evidence="2" id="KW-1185">Reference proteome</keyword>
<accession>A0ACD3ADL6</accession>
<dbReference type="Proteomes" id="UP000308600">
    <property type="component" value="Unassembled WGS sequence"/>
</dbReference>
<proteinExistence type="predicted"/>
<reference evidence="1 2" key="1">
    <citation type="journal article" date="2019" name="Nat. Ecol. Evol.">
        <title>Megaphylogeny resolves global patterns of mushroom evolution.</title>
        <authorList>
            <person name="Varga T."/>
            <person name="Krizsan K."/>
            <person name="Foldi C."/>
            <person name="Dima B."/>
            <person name="Sanchez-Garcia M."/>
            <person name="Sanchez-Ramirez S."/>
            <person name="Szollosi G.J."/>
            <person name="Szarkandi J.G."/>
            <person name="Papp V."/>
            <person name="Albert L."/>
            <person name="Andreopoulos W."/>
            <person name="Angelini C."/>
            <person name="Antonin V."/>
            <person name="Barry K.W."/>
            <person name="Bougher N.L."/>
            <person name="Buchanan P."/>
            <person name="Buyck B."/>
            <person name="Bense V."/>
            <person name="Catcheside P."/>
            <person name="Chovatia M."/>
            <person name="Cooper J."/>
            <person name="Damon W."/>
            <person name="Desjardin D."/>
            <person name="Finy P."/>
            <person name="Geml J."/>
            <person name="Haridas S."/>
            <person name="Hughes K."/>
            <person name="Justo A."/>
            <person name="Karasinski D."/>
            <person name="Kautmanova I."/>
            <person name="Kiss B."/>
            <person name="Kocsube S."/>
            <person name="Kotiranta H."/>
            <person name="LaButti K.M."/>
            <person name="Lechner B.E."/>
            <person name="Liimatainen K."/>
            <person name="Lipzen A."/>
            <person name="Lukacs Z."/>
            <person name="Mihaltcheva S."/>
            <person name="Morgado L.N."/>
            <person name="Niskanen T."/>
            <person name="Noordeloos M.E."/>
            <person name="Ohm R.A."/>
            <person name="Ortiz-Santana B."/>
            <person name="Ovrebo C."/>
            <person name="Racz N."/>
            <person name="Riley R."/>
            <person name="Savchenko A."/>
            <person name="Shiryaev A."/>
            <person name="Soop K."/>
            <person name="Spirin V."/>
            <person name="Szebenyi C."/>
            <person name="Tomsovsky M."/>
            <person name="Tulloss R.E."/>
            <person name="Uehling J."/>
            <person name="Grigoriev I.V."/>
            <person name="Vagvolgyi C."/>
            <person name="Papp T."/>
            <person name="Martin F.M."/>
            <person name="Miettinen O."/>
            <person name="Hibbett D.S."/>
            <person name="Nagy L.G."/>
        </authorList>
    </citation>
    <scope>NUCLEOTIDE SEQUENCE [LARGE SCALE GENOMIC DNA]</scope>
    <source>
        <strain evidence="1 2">NL-1719</strain>
    </source>
</reference>
<name>A0ACD3ADL6_9AGAR</name>
<evidence type="ECO:0000313" key="1">
    <source>
        <dbReference type="EMBL" id="TFK63993.1"/>
    </source>
</evidence>
<sequence length="179" mass="19829">MRRHSNPYPRHSDFKFARRPQNISWCAEIFLSTDLKQNFELWADSSRILLRDQSTTGLAEAVNRTASSSDPVDNDDLNIRKLTLGIIGGGKLLNIPVGDTELAGSNPATVGTQELGPSTQLRNYNKHGHLTPPFRLVGYSRPRLPPELLPTPLPVKESEFFLIYYPGSFPAPVDATATS</sequence>